<dbReference type="AlphaFoldDB" id="A0A7J7NS31"/>
<dbReference type="PANTHER" id="PTHR23024">
    <property type="entry name" value="ARYLACETAMIDE DEACETYLASE"/>
    <property type="match status" value="1"/>
</dbReference>
<comment type="caution">
    <text evidence="2">The sequence shown here is derived from an EMBL/GenBank/DDBJ whole genome shotgun (WGS) entry which is preliminary data.</text>
</comment>
<gene>
    <name evidence="2" type="ORF">GIB67_034295</name>
</gene>
<sequence>MSTSLTTNNPPYEVEELPGVLRLYSDGSIVRSFKPLLDVPVNDDGSIVWKEVLFDTTKNLYLRLYKPVSTLINTKLPIFYYIPGGGFCIGMGMWPNFQNDCFRLASELQAIVIAPDYRLALEHRLPAAIEDVYTAVKWLKDQAVSENPDAWLNDVADFGRVFISGDFAGTNIAHNLAVLLGAGSEKLTPVRVRGYVLMEPFFGGTILTKAEAEGSKEAQLNLEFIDKFWKLSIPVEATKDHPMVNPFGPDIPLMETLELDPILVVVGSSDLLKDRVEEYASKLKARGKKIKYIEYENKQHDFFTLDPYCEASINFMQATKKFIAENSF</sequence>
<dbReference type="InterPro" id="IPR029058">
    <property type="entry name" value="AB_hydrolase_fold"/>
</dbReference>
<dbReference type="GO" id="GO:0016787">
    <property type="term" value="F:hydrolase activity"/>
    <property type="evidence" value="ECO:0007669"/>
    <property type="project" value="InterPro"/>
</dbReference>
<name>A0A7J7NS31_9MAGN</name>
<proteinExistence type="predicted"/>
<dbReference type="SUPFAM" id="SSF53474">
    <property type="entry name" value="alpha/beta-Hydrolases"/>
    <property type="match status" value="1"/>
</dbReference>
<dbReference type="Gene3D" id="3.40.50.1820">
    <property type="entry name" value="alpha/beta hydrolase"/>
    <property type="match status" value="1"/>
</dbReference>
<keyword evidence="3" id="KW-1185">Reference proteome</keyword>
<dbReference type="InterPro" id="IPR050466">
    <property type="entry name" value="Carboxylest/Gibb_receptor"/>
</dbReference>
<evidence type="ECO:0000313" key="2">
    <source>
        <dbReference type="EMBL" id="KAF6169903.1"/>
    </source>
</evidence>
<evidence type="ECO:0000259" key="1">
    <source>
        <dbReference type="Pfam" id="PF07859"/>
    </source>
</evidence>
<protein>
    <recommendedName>
        <fullName evidence="1">Alpha/beta hydrolase fold-3 domain-containing protein</fullName>
    </recommendedName>
</protein>
<organism evidence="2 3">
    <name type="scientific">Kingdonia uniflora</name>
    <dbReference type="NCBI Taxonomy" id="39325"/>
    <lineage>
        <taxon>Eukaryota</taxon>
        <taxon>Viridiplantae</taxon>
        <taxon>Streptophyta</taxon>
        <taxon>Embryophyta</taxon>
        <taxon>Tracheophyta</taxon>
        <taxon>Spermatophyta</taxon>
        <taxon>Magnoliopsida</taxon>
        <taxon>Ranunculales</taxon>
        <taxon>Circaeasteraceae</taxon>
        <taxon>Kingdonia</taxon>
    </lineage>
</organism>
<accession>A0A7J7NS31</accession>
<dbReference type="PANTHER" id="PTHR23024:SF535">
    <property type="entry name" value="OS07G0162900 PROTEIN"/>
    <property type="match status" value="1"/>
</dbReference>
<dbReference type="EMBL" id="JACGCM010000622">
    <property type="protein sequence ID" value="KAF6169903.1"/>
    <property type="molecule type" value="Genomic_DNA"/>
</dbReference>
<reference evidence="2 3" key="1">
    <citation type="journal article" date="2020" name="IScience">
        <title>Genome Sequencing of the Endangered Kingdonia uniflora (Circaeasteraceae, Ranunculales) Reveals Potential Mechanisms of Evolutionary Specialization.</title>
        <authorList>
            <person name="Sun Y."/>
            <person name="Deng T."/>
            <person name="Zhang A."/>
            <person name="Moore M.J."/>
            <person name="Landis J.B."/>
            <person name="Lin N."/>
            <person name="Zhang H."/>
            <person name="Zhang X."/>
            <person name="Huang J."/>
            <person name="Zhang X."/>
            <person name="Sun H."/>
            <person name="Wang H."/>
        </authorList>
    </citation>
    <scope>NUCLEOTIDE SEQUENCE [LARGE SCALE GENOMIC DNA]</scope>
    <source>
        <strain evidence="2">TB1705</strain>
        <tissue evidence="2">Leaf</tissue>
    </source>
</reference>
<dbReference type="InterPro" id="IPR013094">
    <property type="entry name" value="AB_hydrolase_3"/>
</dbReference>
<dbReference type="Proteomes" id="UP000541444">
    <property type="component" value="Unassembled WGS sequence"/>
</dbReference>
<dbReference type="Pfam" id="PF07859">
    <property type="entry name" value="Abhydrolase_3"/>
    <property type="match status" value="1"/>
</dbReference>
<feature type="domain" description="Alpha/beta hydrolase fold-3" evidence="1">
    <location>
        <begin position="80"/>
        <end position="303"/>
    </location>
</feature>
<dbReference type="OrthoDB" id="408631at2759"/>
<evidence type="ECO:0000313" key="3">
    <source>
        <dbReference type="Proteomes" id="UP000541444"/>
    </source>
</evidence>